<feature type="region of interest" description="Disordered" evidence="1">
    <location>
        <begin position="1"/>
        <end position="20"/>
    </location>
</feature>
<gene>
    <name evidence="2" type="ORF">EVAR_15009_1</name>
</gene>
<organism evidence="2 3">
    <name type="scientific">Eumeta variegata</name>
    <name type="common">Bagworm moth</name>
    <name type="synonym">Eumeta japonica</name>
    <dbReference type="NCBI Taxonomy" id="151549"/>
    <lineage>
        <taxon>Eukaryota</taxon>
        <taxon>Metazoa</taxon>
        <taxon>Ecdysozoa</taxon>
        <taxon>Arthropoda</taxon>
        <taxon>Hexapoda</taxon>
        <taxon>Insecta</taxon>
        <taxon>Pterygota</taxon>
        <taxon>Neoptera</taxon>
        <taxon>Endopterygota</taxon>
        <taxon>Lepidoptera</taxon>
        <taxon>Glossata</taxon>
        <taxon>Ditrysia</taxon>
        <taxon>Tineoidea</taxon>
        <taxon>Psychidae</taxon>
        <taxon>Oiketicinae</taxon>
        <taxon>Eumeta</taxon>
    </lineage>
</organism>
<feature type="compositionally biased region" description="Low complexity" evidence="1">
    <location>
        <begin position="97"/>
        <end position="109"/>
    </location>
</feature>
<evidence type="ECO:0000256" key="1">
    <source>
        <dbReference type="SAM" id="MobiDB-lite"/>
    </source>
</evidence>
<sequence length="178" mass="19072">MHKNTVSSSSGSGCRCDGRAESDQTVVRIELCAAHMNRSSRTSPGPKTCRSELNRTAAGWGGAAPPPQPAAGNLASATNHVTYDRDTTSPPVSSFTALRAGRGLAAGGRRPPEGGNWPTSTNCELYKVPLYNTPETNKREARVPSATTSYTRFRFFEVVCAIARQPQTLQFSVLSQNI</sequence>
<protein>
    <submittedName>
        <fullName evidence="2">Uncharacterized protein</fullName>
    </submittedName>
</protein>
<accession>A0A4C1X5I1</accession>
<evidence type="ECO:0000313" key="2">
    <source>
        <dbReference type="EMBL" id="GBP59008.1"/>
    </source>
</evidence>
<comment type="caution">
    <text evidence="2">The sequence shown here is derived from an EMBL/GenBank/DDBJ whole genome shotgun (WGS) entry which is preliminary data.</text>
</comment>
<feature type="region of interest" description="Disordered" evidence="1">
    <location>
        <begin position="79"/>
        <end position="119"/>
    </location>
</feature>
<dbReference type="Proteomes" id="UP000299102">
    <property type="component" value="Unassembled WGS sequence"/>
</dbReference>
<proteinExistence type="predicted"/>
<evidence type="ECO:0000313" key="3">
    <source>
        <dbReference type="Proteomes" id="UP000299102"/>
    </source>
</evidence>
<dbReference type="EMBL" id="BGZK01000750">
    <property type="protein sequence ID" value="GBP59008.1"/>
    <property type="molecule type" value="Genomic_DNA"/>
</dbReference>
<name>A0A4C1X5I1_EUMVA</name>
<keyword evidence="3" id="KW-1185">Reference proteome</keyword>
<reference evidence="2 3" key="1">
    <citation type="journal article" date="2019" name="Commun. Biol.">
        <title>The bagworm genome reveals a unique fibroin gene that provides high tensile strength.</title>
        <authorList>
            <person name="Kono N."/>
            <person name="Nakamura H."/>
            <person name="Ohtoshi R."/>
            <person name="Tomita M."/>
            <person name="Numata K."/>
            <person name="Arakawa K."/>
        </authorList>
    </citation>
    <scope>NUCLEOTIDE SEQUENCE [LARGE SCALE GENOMIC DNA]</scope>
</reference>
<dbReference type="AlphaFoldDB" id="A0A4C1X5I1"/>